<feature type="region of interest" description="Disordered" evidence="1">
    <location>
        <begin position="254"/>
        <end position="274"/>
    </location>
</feature>
<reference evidence="3" key="1">
    <citation type="journal article" date="2013" name="Science">
        <title>The Amborella genome and the evolution of flowering plants.</title>
        <authorList>
            <consortium name="Amborella Genome Project"/>
        </authorList>
    </citation>
    <scope>NUCLEOTIDE SEQUENCE [LARGE SCALE GENOMIC DNA]</scope>
</reference>
<feature type="compositionally biased region" description="Basic and acidic residues" evidence="1">
    <location>
        <begin position="208"/>
        <end position="217"/>
    </location>
</feature>
<sequence length="287" mass="31637">MDKKEGLGEPIDWKEGYEGRNNKGQRDVPMEHAIVGTALRRINIRNKKWSASYAMGHIGHGIAPRGRLLMLLVEMDDPKVNSEAKPIHGTAQVVDMHLGPWSGKVDMFIVPLNDYLVVQGMDFLSRAKVVPMPFASSVCIMEGPPCKVPVAKGAKTSYKTMSAMQLTKVGELGHEDRTLGKGERKVMVPSQVEHGKAKEGGLAVQLPQRREGEEWSARHGSAKRGTGEVAKVLDRGKQLTARCLAKDQVVGTRLHRSARKKGTMHGRGGYSRTRTRHGRIVTRASHE</sequence>
<dbReference type="Proteomes" id="UP000017836">
    <property type="component" value="Unassembled WGS sequence"/>
</dbReference>
<dbReference type="AlphaFoldDB" id="W1PW99"/>
<protein>
    <submittedName>
        <fullName evidence="2">Uncharacterized protein</fullName>
    </submittedName>
</protein>
<keyword evidence="3" id="KW-1185">Reference proteome</keyword>
<gene>
    <name evidence="2" type="ORF">AMTR_s00159p00060860</name>
</gene>
<evidence type="ECO:0000256" key="1">
    <source>
        <dbReference type="SAM" id="MobiDB-lite"/>
    </source>
</evidence>
<feature type="region of interest" description="Disordered" evidence="1">
    <location>
        <begin position="1"/>
        <end position="25"/>
    </location>
</feature>
<accession>W1PW99</accession>
<dbReference type="EMBL" id="KI392634">
    <property type="protein sequence ID" value="ERN12124.1"/>
    <property type="molecule type" value="Genomic_DNA"/>
</dbReference>
<evidence type="ECO:0000313" key="2">
    <source>
        <dbReference type="EMBL" id="ERN12124.1"/>
    </source>
</evidence>
<proteinExistence type="predicted"/>
<organism evidence="2 3">
    <name type="scientific">Amborella trichopoda</name>
    <dbReference type="NCBI Taxonomy" id="13333"/>
    <lineage>
        <taxon>Eukaryota</taxon>
        <taxon>Viridiplantae</taxon>
        <taxon>Streptophyta</taxon>
        <taxon>Embryophyta</taxon>
        <taxon>Tracheophyta</taxon>
        <taxon>Spermatophyta</taxon>
        <taxon>Magnoliopsida</taxon>
        <taxon>Amborellales</taxon>
        <taxon>Amborellaceae</taxon>
        <taxon>Amborella</taxon>
    </lineage>
</organism>
<dbReference type="HOGENOM" id="CLU_970906_0_0_1"/>
<feature type="compositionally biased region" description="Basic residues" evidence="1">
    <location>
        <begin position="254"/>
        <end position="264"/>
    </location>
</feature>
<feature type="region of interest" description="Disordered" evidence="1">
    <location>
        <begin position="207"/>
        <end position="227"/>
    </location>
</feature>
<name>W1PW99_AMBTC</name>
<dbReference type="Gramene" id="ERN12124">
    <property type="protein sequence ID" value="ERN12124"/>
    <property type="gene ID" value="AMTR_s00159p00060860"/>
</dbReference>
<evidence type="ECO:0000313" key="3">
    <source>
        <dbReference type="Proteomes" id="UP000017836"/>
    </source>
</evidence>